<evidence type="ECO:0000313" key="2">
    <source>
        <dbReference type="Proteomes" id="UP000524246"/>
    </source>
</evidence>
<organism evidence="1 2">
    <name type="scientific">SAR324 cluster bacterium</name>
    <dbReference type="NCBI Taxonomy" id="2024889"/>
    <lineage>
        <taxon>Bacteria</taxon>
        <taxon>Deltaproteobacteria</taxon>
        <taxon>SAR324 cluster</taxon>
    </lineage>
</organism>
<sequence>MYLESEFQRDLWNTIQTFSGDPDIHKICRFLDDNKKIPAFVLIDPFPIDTSRVGAIVIESKGLRFAESTKFSELALGIPSNYKAEKLCKENSRYLLEAGISATLFLKAANERVLDLIDQYGLNEF</sequence>
<proteinExistence type="predicted"/>
<gene>
    <name evidence="1" type="ORF">GYA55_10710</name>
</gene>
<evidence type="ECO:0000313" key="1">
    <source>
        <dbReference type="EMBL" id="NMC63621.1"/>
    </source>
</evidence>
<comment type="caution">
    <text evidence="1">The sequence shown here is derived from an EMBL/GenBank/DDBJ whole genome shotgun (WGS) entry which is preliminary data.</text>
</comment>
<reference evidence="1 2" key="1">
    <citation type="journal article" date="2020" name="Biotechnol. Biofuels">
        <title>New insights from the biogas microbiome by comprehensive genome-resolved metagenomics of nearly 1600 species originating from multiple anaerobic digesters.</title>
        <authorList>
            <person name="Campanaro S."/>
            <person name="Treu L."/>
            <person name="Rodriguez-R L.M."/>
            <person name="Kovalovszki A."/>
            <person name="Ziels R.M."/>
            <person name="Maus I."/>
            <person name="Zhu X."/>
            <person name="Kougias P.G."/>
            <person name="Basile A."/>
            <person name="Luo G."/>
            <person name="Schluter A."/>
            <person name="Konstantinidis K.T."/>
            <person name="Angelidaki I."/>
        </authorList>
    </citation>
    <scope>NUCLEOTIDE SEQUENCE [LARGE SCALE GENOMIC DNA]</scope>
    <source>
        <strain evidence="1">AS27yjCOA_65</strain>
    </source>
</reference>
<dbReference type="Proteomes" id="UP000524246">
    <property type="component" value="Unassembled WGS sequence"/>
</dbReference>
<dbReference type="AlphaFoldDB" id="A0A7X9FSQ4"/>
<dbReference type="EMBL" id="JAAZON010000486">
    <property type="protein sequence ID" value="NMC63621.1"/>
    <property type="molecule type" value="Genomic_DNA"/>
</dbReference>
<name>A0A7X9FSQ4_9DELT</name>
<protein>
    <submittedName>
        <fullName evidence="1">Uncharacterized protein</fullName>
    </submittedName>
</protein>
<accession>A0A7X9FSQ4</accession>